<dbReference type="CDD" id="cd07023">
    <property type="entry name" value="S49_Sppa_N_C"/>
    <property type="match status" value="1"/>
</dbReference>
<accession>A0A2H9N3Q6</accession>
<gene>
    <name evidence="7" type="primary">sppA</name>
    <name evidence="14" type="ORF">CO072_00060</name>
    <name evidence="13" type="ORF">CO124_00340</name>
    <name evidence="9" type="ORF">COS22_00925</name>
    <name evidence="8" type="ORF">COS45_02135</name>
    <name evidence="10" type="ORF">COW47_01510</name>
    <name evidence="7" type="ORF">COW69_02410</name>
    <name evidence="12" type="ORF">COY63_01495</name>
    <name evidence="11" type="ORF">COZ66_01605</name>
</gene>
<dbReference type="Proteomes" id="UP000228989">
    <property type="component" value="Unassembled WGS sequence"/>
</dbReference>
<dbReference type="EMBL" id="PFMG01000034">
    <property type="protein sequence ID" value="PIY99821.1"/>
    <property type="molecule type" value="Genomic_DNA"/>
</dbReference>
<evidence type="ECO:0000313" key="10">
    <source>
        <dbReference type="EMBL" id="PIV89686.1"/>
    </source>
</evidence>
<comment type="similarity">
    <text evidence="1">Belongs to the peptidase S49 family.</text>
</comment>
<evidence type="ECO:0000256" key="2">
    <source>
        <dbReference type="ARBA" id="ARBA00022670"/>
    </source>
</evidence>
<organism evidence="7 17">
    <name type="scientific">Huberarchaeum crystalense</name>
    <dbReference type="NCBI Taxonomy" id="2014257"/>
    <lineage>
        <taxon>Archaea</taxon>
        <taxon>Candidatus Huberarchaeota</taxon>
        <taxon>Candidatus Huberarchaeia</taxon>
        <taxon>Candidatus Huberarchaeales</taxon>
        <taxon>Candidatus Huberarchaeaceae</taxon>
        <taxon>Candidatus Huberarchaeum</taxon>
    </lineage>
</organism>
<reference evidence="7 17" key="2">
    <citation type="submission" date="2017-09" db="EMBL/GenBank/DDBJ databases">
        <title>Depth-based differentiation of microbial function through sediment-hosted aquifers and enrichment of novel symbionts in the deep terrestrial subsurface.</title>
        <authorList>
            <person name="Probst A.J."/>
            <person name="Ladd B."/>
            <person name="Jarett J.K."/>
            <person name="Geller-Mcgrath D.E."/>
            <person name="Sieber C.M."/>
            <person name="Emerson J.B."/>
            <person name="Anantharaman K."/>
            <person name="Thomas B.C."/>
            <person name="Malmstrom R."/>
            <person name="Stieglmeier M."/>
            <person name="Klingl A."/>
            <person name="Woyke T."/>
            <person name="Ryan C.M."/>
            <person name="Banfield J.F."/>
        </authorList>
    </citation>
    <scope>NUCLEOTIDE SEQUENCE [LARGE SCALE GENOMIC DNA]</scope>
    <source>
        <strain evidence="9">CG02_land_8_20_14_3_00_31_209</strain>
        <strain evidence="8">CG03_land_8_20_14_0_80_31_114</strain>
        <strain evidence="10">CG17_big_fil_post_rev_8_21_14_2_50_31_73</strain>
        <strain evidence="7">CG18_big_fil_WC_8_21_14_2_50_31_19</strain>
        <strain evidence="12">CG_4_10_14_0_8_um_filter_31_133</strain>
        <strain evidence="11">CG_4_8_14_3_um_filter</strain>
        <strain evidence="14">CG_4_9_14_0_8_um_filter_31_21</strain>
        <strain evidence="13">CG_4_9_14_3_um_filter_31_125</strain>
    </source>
</reference>
<accession>A0A2H9M7P9</accession>
<dbReference type="EMBL" id="PFIH01000040">
    <property type="protein sequence ID" value="PIX28042.1"/>
    <property type="molecule type" value="Genomic_DNA"/>
</dbReference>
<proteinExistence type="inferred from homology"/>
<accession>A0A2H9RDN4</accession>
<protein>
    <submittedName>
        <fullName evidence="7">Signal peptide peptidase SppA</fullName>
    </submittedName>
</protein>
<dbReference type="InterPro" id="IPR002142">
    <property type="entry name" value="Peptidase_S49"/>
</dbReference>
<evidence type="ECO:0000259" key="6">
    <source>
        <dbReference type="Pfam" id="PF01343"/>
    </source>
</evidence>
<keyword evidence="5" id="KW-0812">Transmembrane</keyword>
<dbReference type="AlphaFoldDB" id="A0A2G9LIQ8"/>
<dbReference type="Proteomes" id="UP000229789">
    <property type="component" value="Unassembled WGS sequence"/>
</dbReference>
<dbReference type="NCBIfam" id="TIGR00706">
    <property type="entry name" value="SppA_dom"/>
    <property type="match status" value="1"/>
</dbReference>
<dbReference type="PANTHER" id="PTHR42987:SF4">
    <property type="entry name" value="PROTEASE SOHB-RELATED"/>
    <property type="match status" value="1"/>
</dbReference>
<evidence type="ECO:0000256" key="1">
    <source>
        <dbReference type="ARBA" id="ARBA00008683"/>
    </source>
</evidence>
<evidence type="ECO:0000256" key="5">
    <source>
        <dbReference type="SAM" id="Phobius"/>
    </source>
</evidence>
<dbReference type="Proteomes" id="UP000228888">
    <property type="component" value="Unassembled WGS sequence"/>
</dbReference>
<dbReference type="EMBL" id="PCUF01000038">
    <property type="protein sequence ID" value="PIN66427.1"/>
    <property type="molecule type" value="Genomic_DNA"/>
</dbReference>
<reference evidence="15 16" key="1">
    <citation type="submission" date="2017-09" db="EMBL/GenBank/DDBJ databases">
        <title>Depth-based differentiation of microbial function through sediment-hosted aquifers and enrichment of novel symbionts in the deep terrestrial subsurface.</title>
        <authorList>
            <person name="Probst A.J."/>
            <person name="Ladd B."/>
            <person name="Jarett J.K."/>
            <person name="Geller-Mcgrath D.E."/>
            <person name="Sieber C.M.K."/>
            <person name="Emerson J.B."/>
            <person name="Anantharaman K."/>
            <person name="Thomas B.C."/>
            <person name="Malmstrom R."/>
            <person name="Stieglmeier M."/>
            <person name="Klingl A."/>
            <person name="Woyke T."/>
            <person name="Ryan C.M."/>
            <person name="Banfield J.F."/>
        </authorList>
    </citation>
    <scope>NUCLEOTIDE SEQUENCE [LARGE SCALE GENOMIC DNA]</scope>
</reference>
<evidence type="ECO:0000313" key="14">
    <source>
        <dbReference type="EMBL" id="PJC01775.1"/>
    </source>
</evidence>
<accession>A0A2G9LIQ8</accession>
<dbReference type="Gene3D" id="3.90.226.10">
    <property type="entry name" value="2-enoyl-CoA Hydratase, Chain A, domain 1"/>
    <property type="match status" value="1"/>
</dbReference>
<dbReference type="EMBL" id="PETW01000018">
    <property type="protein sequence ID" value="PIV46513.1"/>
    <property type="molecule type" value="Genomic_DNA"/>
</dbReference>
<accession>A0A2H9M201</accession>
<comment type="caution">
    <text evidence="7">The sequence shown here is derived from an EMBL/GenBank/DDBJ whole genome shotgun (WGS) entry which is preliminary data.</text>
</comment>
<dbReference type="EMBL" id="PFFF01000034">
    <property type="protein sequence ID" value="PIV89686.1"/>
    <property type="molecule type" value="Genomic_DNA"/>
</dbReference>
<dbReference type="EMBL" id="PFSX01000004">
    <property type="protein sequence ID" value="PJC01775.1"/>
    <property type="molecule type" value="Genomic_DNA"/>
</dbReference>
<dbReference type="Proteomes" id="UP000230713">
    <property type="component" value="Unassembled WGS sequence"/>
</dbReference>
<dbReference type="SUPFAM" id="SSF52096">
    <property type="entry name" value="ClpP/crotonase"/>
    <property type="match status" value="1"/>
</dbReference>
<dbReference type="InterPro" id="IPR047272">
    <property type="entry name" value="S49_SppA_C"/>
</dbReference>
<dbReference type="GO" id="GO:0006508">
    <property type="term" value="P:proteolysis"/>
    <property type="evidence" value="ECO:0007669"/>
    <property type="project" value="UniProtKB-KW"/>
</dbReference>
<keyword evidence="4" id="KW-0720">Serine protease</keyword>
<keyword evidence="3" id="KW-0378">Hydrolase</keyword>
<dbReference type="Proteomes" id="UP000228874">
    <property type="component" value="Unassembled WGS sequence"/>
</dbReference>
<evidence type="ECO:0000256" key="4">
    <source>
        <dbReference type="ARBA" id="ARBA00022825"/>
    </source>
</evidence>
<evidence type="ECO:0000313" key="7">
    <source>
        <dbReference type="EMBL" id="PIN66427.1"/>
    </source>
</evidence>
<dbReference type="Gene3D" id="6.20.330.10">
    <property type="match status" value="1"/>
</dbReference>
<dbReference type="Pfam" id="PF01343">
    <property type="entry name" value="Peptidase_S49"/>
    <property type="match status" value="1"/>
</dbReference>
<evidence type="ECO:0000313" key="16">
    <source>
        <dbReference type="Proteomes" id="UP000228888"/>
    </source>
</evidence>
<evidence type="ECO:0000313" key="12">
    <source>
        <dbReference type="EMBL" id="PIY99821.1"/>
    </source>
</evidence>
<evidence type="ECO:0000256" key="3">
    <source>
        <dbReference type="ARBA" id="ARBA00022801"/>
    </source>
</evidence>
<sequence length="377" mass="41581">MVLNKKKLNKGQAKKSQLNKSDLVTSFEKNKDMFEFENKDKQVSFEANKNTFENKDIQMARTKPNNNSSFGLLFFAAGIGFTFVLLLIFFIALLLAGGLYSNSDGNRVLAFFGQEIKENSFVVVPISGKIGNCDGCADAQKISKSLLDLKDNKKVKAIILDINSPGGGVAETEEIIYAVKEVKQNKLIVSVISQKGASGAYFIAGATDKIFVHPHAIVGSLGVVISYKYYQELYEKIGINVSVFKSGEMKDMGSNYRSPTSEEQKRFQTIVDSLYNDLFSEFTANRNISSENLELIKAGSIFLGNEAVSFGLADKIGGQKQAVDYLSKILNITNPNIKEYNIDKAKDIFSIDNFARAIGEGIANQILTNQKQINIKS</sequence>
<dbReference type="EMBL" id="PFUW01000007">
    <property type="protein sequence ID" value="PJB04402.1"/>
    <property type="molecule type" value="Genomic_DNA"/>
</dbReference>
<keyword evidence="2" id="KW-0645">Protease</keyword>
<evidence type="ECO:0000313" key="17">
    <source>
        <dbReference type="Proteomes" id="UP000229789"/>
    </source>
</evidence>
<dbReference type="GO" id="GO:0008236">
    <property type="term" value="F:serine-type peptidase activity"/>
    <property type="evidence" value="ECO:0007669"/>
    <property type="project" value="UniProtKB-KW"/>
</dbReference>
<evidence type="ECO:0000313" key="11">
    <source>
        <dbReference type="EMBL" id="PIX28042.1"/>
    </source>
</evidence>
<dbReference type="Proteomes" id="UP000230477">
    <property type="component" value="Unassembled WGS sequence"/>
</dbReference>
<dbReference type="InterPro" id="IPR004635">
    <property type="entry name" value="Pept_S49_SppA"/>
</dbReference>
<dbReference type="EMBL" id="PEUT01000053">
    <property type="protein sequence ID" value="PIV13574.1"/>
    <property type="molecule type" value="Genomic_DNA"/>
</dbReference>
<accession>A0A2H9QSR9</accession>
<keyword evidence="5" id="KW-0472">Membrane</keyword>
<name>A0A2G9LIQ8_HUBC1</name>
<dbReference type="PANTHER" id="PTHR42987">
    <property type="entry name" value="PEPTIDASE S49"/>
    <property type="match status" value="1"/>
</dbReference>
<accession>A0A2H9MMB3</accession>
<accession>A0A2H9P8I2</accession>
<keyword evidence="5" id="KW-1133">Transmembrane helix</keyword>
<feature type="domain" description="Peptidase S49" evidence="6">
    <location>
        <begin position="182"/>
        <end position="328"/>
    </location>
</feature>
<evidence type="ECO:0000313" key="8">
    <source>
        <dbReference type="EMBL" id="PIV13574.1"/>
    </source>
</evidence>
<evidence type="ECO:0000313" key="9">
    <source>
        <dbReference type="EMBL" id="PIV46513.1"/>
    </source>
</evidence>
<dbReference type="InterPro" id="IPR029045">
    <property type="entry name" value="ClpP/crotonase-like_dom_sf"/>
</dbReference>
<feature type="transmembrane region" description="Helical" evidence="5">
    <location>
        <begin position="70"/>
        <end position="100"/>
    </location>
</feature>
<dbReference type="Proteomes" id="UP000231449">
    <property type="component" value="Unassembled WGS sequence"/>
</dbReference>
<evidence type="ECO:0000313" key="15">
    <source>
        <dbReference type="Proteomes" id="UP000228874"/>
    </source>
</evidence>
<evidence type="ECO:0000313" key="13">
    <source>
        <dbReference type="EMBL" id="PJB04402.1"/>
    </source>
</evidence>
<dbReference type="Proteomes" id="UP000231232">
    <property type="component" value="Unassembled WGS sequence"/>
</dbReference>